<reference evidence="5 6" key="1">
    <citation type="journal article" date="2016" name="Mol. Biol. Evol.">
        <title>Comparative Genomics of Early-Diverging Mushroom-Forming Fungi Provides Insights into the Origins of Lignocellulose Decay Capabilities.</title>
        <authorList>
            <person name="Nagy L.G."/>
            <person name="Riley R."/>
            <person name="Tritt A."/>
            <person name="Adam C."/>
            <person name="Daum C."/>
            <person name="Floudas D."/>
            <person name="Sun H."/>
            <person name="Yadav J.S."/>
            <person name="Pangilinan J."/>
            <person name="Larsson K.H."/>
            <person name="Matsuura K."/>
            <person name="Barry K."/>
            <person name="Labutti K."/>
            <person name="Kuo R."/>
            <person name="Ohm R.A."/>
            <person name="Bhattacharya S.S."/>
            <person name="Shirouzu T."/>
            <person name="Yoshinaga Y."/>
            <person name="Martin F.M."/>
            <person name="Grigoriev I.V."/>
            <person name="Hibbett D.S."/>
        </authorList>
    </citation>
    <scope>NUCLEOTIDE SEQUENCE [LARGE SCALE GENOMIC DNA]</scope>
    <source>
        <strain evidence="5 6">HHB12029</strain>
    </source>
</reference>
<feature type="region of interest" description="Disordered" evidence="4">
    <location>
        <begin position="1"/>
        <end position="33"/>
    </location>
</feature>
<dbReference type="Proteomes" id="UP000077266">
    <property type="component" value="Unassembled WGS sequence"/>
</dbReference>
<proteinExistence type="inferred from homology"/>
<feature type="compositionally biased region" description="Basic and acidic residues" evidence="4">
    <location>
        <begin position="285"/>
        <end position="298"/>
    </location>
</feature>
<evidence type="ECO:0000256" key="4">
    <source>
        <dbReference type="SAM" id="MobiDB-lite"/>
    </source>
</evidence>
<gene>
    <name evidence="5" type="ORF">EXIGLDRAFT_835124</name>
</gene>
<feature type="region of interest" description="Disordered" evidence="4">
    <location>
        <begin position="166"/>
        <end position="192"/>
    </location>
</feature>
<dbReference type="InterPro" id="IPR010756">
    <property type="entry name" value="Tls1-like"/>
</dbReference>
<dbReference type="PANTHER" id="PTHR13486:SF2">
    <property type="entry name" value="SPLICING FACTOR C9ORF78"/>
    <property type="match status" value="1"/>
</dbReference>
<comment type="similarity">
    <text evidence="2">Belongs to the TLS1 family.</text>
</comment>
<keyword evidence="3" id="KW-0539">Nucleus</keyword>
<dbReference type="PANTHER" id="PTHR13486">
    <property type="entry name" value="TELOMERE LENGTH AND SILENCING PROTEIN 1 TLS1 FAMILY MEMBER"/>
    <property type="match status" value="1"/>
</dbReference>
<dbReference type="STRING" id="1314781.A0A165J2V3"/>
<keyword evidence="6" id="KW-1185">Reference proteome</keyword>
<name>A0A165J2V3_EXIGL</name>
<dbReference type="EMBL" id="KV425976">
    <property type="protein sequence ID" value="KZV94252.1"/>
    <property type="molecule type" value="Genomic_DNA"/>
</dbReference>
<comment type="subcellular location">
    <subcellularLocation>
        <location evidence="1">Nucleus</location>
    </subcellularLocation>
</comment>
<dbReference type="OrthoDB" id="5627at2759"/>
<protein>
    <recommendedName>
        <fullName evidence="7">Hepatocellular carcinoma-associated antigen 59-domain-containing protein</fullName>
    </recommendedName>
</protein>
<organism evidence="5 6">
    <name type="scientific">Exidia glandulosa HHB12029</name>
    <dbReference type="NCBI Taxonomy" id="1314781"/>
    <lineage>
        <taxon>Eukaryota</taxon>
        <taxon>Fungi</taxon>
        <taxon>Dikarya</taxon>
        <taxon>Basidiomycota</taxon>
        <taxon>Agaricomycotina</taxon>
        <taxon>Agaricomycetes</taxon>
        <taxon>Auriculariales</taxon>
        <taxon>Exidiaceae</taxon>
        <taxon>Exidia</taxon>
    </lineage>
</organism>
<evidence type="ECO:0000256" key="2">
    <source>
        <dbReference type="ARBA" id="ARBA00007643"/>
    </source>
</evidence>
<evidence type="ECO:0000313" key="6">
    <source>
        <dbReference type="Proteomes" id="UP000077266"/>
    </source>
</evidence>
<dbReference type="FunCoup" id="A0A165J2V3">
    <property type="interactions" value="19"/>
</dbReference>
<dbReference type="Pfam" id="PF07052">
    <property type="entry name" value="Hep_59"/>
    <property type="match status" value="1"/>
</dbReference>
<accession>A0A165J2V3</accession>
<feature type="region of interest" description="Disordered" evidence="4">
    <location>
        <begin position="268"/>
        <end position="307"/>
    </location>
</feature>
<dbReference type="InParanoid" id="A0A165J2V3"/>
<dbReference type="AlphaFoldDB" id="A0A165J2V3"/>
<evidence type="ECO:0000256" key="1">
    <source>
        <dbReference type="ARBA" id="ARBA00004123"/>
    </source>
</evidence>
<dbReference type="GO" id="GO:0005681">
    <property type="term" value="C:spliceosomal complex"/>
    <property type="evidence" value="ECO:0007669"/>
    <property type="project" value="TreeGrafter"/>
</dbReference>
<evidence type="ECO:0008006" key="7">
    <source>
        <dbReference type="Google" id="ProtNLM"/>
    </source>
</evidence>
<sequence length="307" mass="34610">MIKKRSRPQTAARTREQDTEPEQAPAVAADADEEALDLNDLLELRRLKRSREGIDASKLRQGDVKKRKVDPATAATITPSGLREIRDTVDDELEGDEAKARRAVRANNFTQQTNTLDVDKHMMNYIEENMRKRHGRGLDEDEKKEEPWDPQAELYRIEPIFSTPAKPVPAKPAAPVVEAKKKPNEEGSVTNSTGMLTAIPEVDLGMDTRLRNIEDTEKAKRAAADARRDRLRVDKDDLVAGRFYRGQDRNKLKTDEELLHSAMAVELGHAPDPAKRQPHAGHSGNRKEVATDDVAMERFKKRMAGRK</sequence>
<evidence type="ECO:0000313" key="5">
    <source>
        <dbReference type="EMBL" id="KZV94252.1"/>
    </source>
</evidence>
<evidence type="ECO:0000256" key="3">
    <source>
        <dbReference type="ARBA" id="ARBA00023242"/>
    </source>
</evidence>
<dbReference type="GO" id="GO:0000398">
    <property type="term" value="P:mRNA splicing, via spliceosome"/>
    <property type="evidence" value="ECO:0007669"/>
    <property type="project" value="TreeGrafter"/>
</dbReference>